<dbReference type="InterPro" id="IPR029068">
    <property type="entry name" value="Glyas_Bleomycin-R_OHBP_Dase"/>
</dbReference>
<dbReference type="InterPro" id="IPR004360">
    <property type="entry name" value="Glyas_Fos-R_dOase_dom"/>
</dbReference>
<organism evidence="2 3">
    <name type="scientific">Olivibacter jilunii</name>
    <dbReference type="NCBI Taxonomy" id="985016"/>
    <lineage>
        <taxon>Bacteria</taxon>
        <taxon>Pseudomonadati</taxon>
        <taxon>Bacteroidota</taxon>
        <taxon>Sphingobacteriia</taxon>
        <taxon>Sphingobacteriales</taxon>
        <taxon>Sphingobacteriaceae</taxon>
        <taxon>Olivibacter</taxon>
    </lineage>
</organism>
<evidence type="ECO:0000313" key="3">
    <source>
        <dbReference type="Proteomes" id="UP001597560"/>
    </source>
</evidence>
<dbReference type="Pfam" id="PF00903">
    <property type="entry name" value="Glyoxalase"/>
    <property type="match status" value="1"/>
</dbReference>
<feature type="domain" description="VOC" evidence="1">
    <location>
        <begin position="2"/>
        <end position="115"/>
    </location>
</feature>
<evidence type="ECO:0000313" key="2">
    <source>
        <dbReference type="EMBL" id="MFD2961965.1"/>
    </source>
</evidence>
<accession>A0ABW6AXK7</accession>
<evidence type="ECO:0000259" key="1">
    <source>
        <dbReference type="PROSITE" id="PS51819"/>
    </source>
</evidence>
<dbReference type="EMBL" id="JBHUPA010000005">
    <property type="protein sequence ID" value="MFD2961965.1"/>
    <property type="molecule type" value="Genomic_DNA"/>
</dbReference>
<proteinExistence type="predicted"/>
<dbReference type="PROSITE" id="PS51819">
    <property type="entry name" value="VOC"/>
    <property type="match status" value="1"/>
</dbReference>
<name>A0ABW6AXK7_9SPHI</name>
<comment type="caution">
    <text evidence="2">The sequence shown here is derived from an EMBL/GenBank/DDBJ whole genome shotgun (WGS) entry which is preliminary data.</text>
</comment>
<dbReference type="Proteomes" id="UP001597560">
    <property type="component" value="Unassembled WGS sequence"/>
</dbReference>
<sequence length="116" mass="12901">MKVKRIVANIETDNIELAATFYGDVLGLQNVMNHGWIATYASSEESGTQVSFASQGGDGLPVPYLSIEVDDLDQALTEITKHGFEIIYGPSHESWGVRRFFLKDPFDNIINILSHE</sequence>
<dbReference type="RefSeq" id="WP_377610208.1">
    <property type="nucleotide sequence ID" value="NZ_JBHUPA010000005.1"/>
</dbReference>
<protein>
    <submittedName>
        <fullName evidence="2">VOC family protein</fullName>
    </submittedName>
</protein>
<dbReference type="InterPro" id="IPR037523">
    <property type="entry name" value="VOC_core"/>
</dbReference>
<reference evidence="3" key="1">
    <citation type="journal article" date="2019" name="Int. J. Syst. Evol. Microbiol.">
        <title>The Global Catalogue of Microorganisms (GCM) 10K type strain sequencing project: providing services to taxonomists for standard genome sequencing and annotation.</title>
        <authorList>
            <consortium name="The Broad Institute Genomics Platform"/>
            <consortium name="The Broad Institute Genome Sequencing Center for Infectious Disease"/>
            <person name="Wu L."/>
            <person name="Ma J."/>
        </authorList>
    </citation>
    <scope>NUCLEOTIDE SEQUENCE [LARGE SCALE GENOMIC DNA]</scope>
    <source>
        <strain evidence="3">KCTC 23098</strain>
    </source>
</reference>
<keyword evidence="3" id="KW-1185">Reference proteome</keyword>
<gene>
    <name evidence="2" type="ORF">ACFS6J_09235</name>
</gene>
<dbReference type="SUPFAM" id="SSF54593">
    <property type="entry name" value="Glyoxalase/Bleomycin resistance protein/Dihydroxybiphenyl dioxygenase"/>
    <property type="match status" value="1"/>
</dbReference>
<dbReference type="Gene3D" id="3.10.180.10">
    <property type="entry name" value="2,3-Dihydroxybiphenyl 1,2-Dioxygenase, domain 1"/>
    <property type="match status" value="1"/>
</dbReference>